<dbReference type="AlphaFoldDB" id="A0A850PG72"/>
<keyword evidence="2" id="KW-1185">Reference proteome</keyword>
<dbReference type="Pfam" id="PF11011">
    <property type="entry name" value="DUF2849"/>
    <property type="match status" value="1"/>
</dbReference>
<organism evidence="1 2">
    <name type="scientific">Ameyamaea chiangmaiensis</name>
    <dbReference type="NCBI Taxonomy" id="442969"/>
    <lineage>
        <taxon>Bacteria</taxon>
        <taxon>Pseudomonadati</taxon>
        <taxon>Pseudomonadota</taxon>
        <taxon>Alphaproteobacteria</taxon>
        <taxon>Acetobacterales</taxon>
        <taxon>Acetobacteraceae</taxon>
        <taxon>Ameyamaea</taxon>
    </lineage>
</organism>
<reference evidence="1 2" key="1">
    <citation type="submission" date="2020-06" db="EMBL/GenBank/DDBJ databases">
        <title>Description of novel acetic acid bacteria.</title>
        <authorList>
            <person name="Sombolestani A."/>
        </authorList>
    </citation>
    <scope>NUCLEOTIDE SEQUENCE [LARGE SCALE GENOMIC DNA]</scope>
    <source>
        <strain evidence="1 2">LMG 27010</strain>
    </source>
</reference>
<dbReference type="Proteomes" id="UP000585665">
    <property type="component" value="Unassembled WGS sequence"/>
</dbReference>
<evidence type="ECO:0000313" key="1">
    <source>
        <dbReference type="EMBL" id="NVN40882.1"/>
    </source>
</evidence>
<comment type="caution">
    <text evidence="1">The sequence shown here is derived from an EMBL/GenBank/DDBJ whole genome shotgun (WGS) entry which is preliminary data.</text>
</comment>
<protein>
    <submittedName>
        <fullName evidence="1">DUF2849 domain-containing protein</fullName>
    </submittedName>
</protein>
<accession>A0A850PG72</accession>
<name>A0A850PG72_9PROT</name>
<sequence length="111" mass="12076">MDVRSNRREQGGSSAITANRLLDGRTVWLGAHGWSEQIAEARVIANTDIEAAIEDARARAAADSVMAIYGVQLLPDTATPEPLTMRERIRAFGPSVHPAFAISPQEGQRHE</sequence>
<dbReference type="EMBL" id="JABXXR010000071">
    <property type="protein sequence ID" value="NVN40882.1"/>
    <property type="molecule type" value="Genomic_DNA"/>
</dbReference>
<dbReference type="InterPro" id="IPR021270">
    <property type="entry name" value="DUF2849"/>
</dbReference>
<evidence type="ECO:0000313" key="2">
    <source>
        <dbReference type="Proteomes" id="UP000585665"/>
    </source>
</evidence>
<gene>
    <name evidence="1" type="ORF">HUK82_09940</name>
</gene>
<dbReference type="RefSeq" id="WP_176613813.1">
    <property type="nucleotide sequence ID" value="NZ_JABXXR010000071.1"/>
</dbReference>
<proteinExistence type="predicted"/>